<evidence type="ECO:0000313" key="10">
    <source>
        <dbReference type="EMBL" id="UQC87277.1"/>
    </source>
</evidence>
<dbReference type="PROSITE" id="PS50048">
    <property type="entry name" value="ZN2_CY6_FUNGAL_2"/>
    <property type="match status" value="1"/>
</dbReference>
<dbReference type="SUPFAM" id="SSF57701">
    <property type="entry name" value="Zn2/Cys6 DNA-binding domain"/>
    <property type="match status" value="1"/>
</dbReference>
<evidence type="ECO:0000313" key="11">
    <source>
        <dbReference type="Proteomes" id="UP000830671"/>
    </source>
</evidence>
<dbReference type="InterPro" id="IPR051615">
    <property type="entry name" value="Transcr_Regulatory_Elem"/>
</dbReference>
<evidence type="ECO:0000256" key="5">
    <source>
        <dbReference type="ARBA" id="ARBA00023125"/>
    </source>
</evidence>
<dbReference type="Proteomes" id="UP000830671">
    <property type="component" value="Chromosome 6"/>
</dbReference>
<feature type="compositionally biased region" description="Polar residues" evidence="8">
    <location>
        <begin position="151"/>
        <end position="166"/>
    </location>
</feature>
<keyword evidence="3" id="KW-0862">Zinc</keyword>
<dbReference type="AlphaFoldDB" id="A0A9Q8WLK5"/>
<dbReference type="GO" id="GO:0000981">
    <property type="term" value="F:DNA-binding transcription factor activity, RNA polymerase II-specific"/>
    <property type="evidence" value="ECO:0007669"/>
    <property type="project" value="InterPro"/>
</dbReference>
<feature type="compositionally biased region" description="Low complexity" evidence="8">
    <location>
        <begin position="129"/>
        <end position="150"/>
    </location>
</feature>
<proteinExistence type="predicted"/>
<feature type="region of interest" description="Disordered" evidence="8">
    <location>
        <begin position="683"/>
        <end position="713"/>
    </location>
</feature>
<keyword evidence="2" id="KW-0479">Metal-binding</keyword>
<keyword evidence="5" id="KW-0238">DNA-binding</keyword>
<dbReference type="PANTHER" id="PTHR31313">
    <property type="entry name" value="TY1 ENHANCER ACTIVATOR"/>
    <property type="match status" value="1"/>
</dbReference>
<dbReference type="SMART" id="SM00066">
    <property type="entry name" value="GAL4"/>
    <property type="match status" value="1"/>
</dbReference>
<evidence type="ECO:0000256" key="1">
    <source>
        <dbReference type="ARBA" id="ARBA00004123"/>
    </source>
</evidence>
<dbReference type="GeneID" id="73346751"/>
<evidence type="ECO:0000256" key="8">
    <source>
        <dbReference type="SAM" id="MobiDB-lite"/>
    </source>
</evidence>
<dbReference type="CDD" id="cd00067">
    <property type="entry name" value="GAL4"/>
    <property type="match status" value="1"/>
</dbReference>
<evidence type="ECO:0000256" key="6">
    <source>
        <dbReference type="ARBA" id="ARBA00023163"/>
    </source>
</evidence>
<sequence>MPKTGSRVAAVATLSGRIAGAAGRISSPFNFLPSRINFGEGTTSDQAQTAERARQKISPWNITMSSTRAIKKSAFSCEPCRRRKVKCGGEQPTCNRCAARADECVYKLNPTLSYTSRLEHRIKELEAQLAAARAHAPSGAGAGAGPSEPSRTSSPSIGPSAGQSPMTDPHHFESQDEESVSESFKGLKVDDKGAITYHGSTSFFQLPSDRPSGSRDQQSTSDQAMQRRERLVANAWQQRALENMSDIPEPFQYLLNVHWCWIQPLFNFIYRPAFTRDMQTLGPYYSHTLMNAVLSHSIRWGRSDPATKDRLEEFYDGGALFGKHARSMVFEELSQGVCSIPTVQTLLLLSAQECSVGNSAQAWTYSGLAFRIIDHLGICVDGQRYPGSVQLADEDVEIRHRLFWSCYFWDKMISLYLGRSPSLQQTSVSPPQIMFDDSAENESWTPFGVVPEGGWKYPPAAAHSTSCFMQMCRLSITFNEILVHMYDPVRPNSQAEMQDCLAKQEVALRQWWDELPPHLKIEPTALPALAPPSHIITLNVLYRTFKILLYRPMLSQRGRVGDNLQPVQRYLGECVTSATGIIAIFDLFCRSFGISHCVLSLSYSVYIAASIFLLQVQSSVEDTQALRRLEYCVRILASVKRINPVISSALNLITRELVGLGIDIGALGLPKTAATPPMATYGIPQQSRHGAGAENNMPPTSVPPGPEATSSPEQIYNFPFVDTLGPEAFAIDPQVFQTMSSIEPLSVRVGAIDE</sequence>
<dbReference type="KEGG" id="clup:CLUP02_12780"/>
<dbReference type="Gene3D" id="4.10.240.10">
    <property type="entry name" value="Zn(2)-C6 fungal-type DNA-binding domain"/>
    <property type="match status" value="1"/>
</dbReference>
<dbReference type="GO" id="GO:0008270">
    <property type="term" value="F:zinc ion binding"/>
    <property type="evidence" value="ECO:0007669"/>
    <property type="project" value="InterPro"/>
</dbReference>
<dbReference type="InterPro" id="IPR007219">
    <property type="entry name" value="XnlR_reg_dom"/>
</dbReference>
<evidence type="ECO:0000256" key="3">
    <source>
        <dbReference type="ARBA" id="ARBA00022833"/>
    </source>
</evidence>
<dbReference type="Pfam" id="PF04082">
    <property type="entry name" value="Fungal_trans"/>
    <property type="match status" value="1"/>
</dbReference>
<evidence type="ECO:0000256" key="2">
    <source>
        <dbReference type="ARBA" id="ARBA00022723"/>
    </source>
</evidence>
<dbReference type="InterPro" id="IPR036864">
    <property type="entry name" value="Zn2-C6_fun-type_DNA-bd_sf"/>
</dbReference>
<dbReference type="EMBL" id="CP019478">
    <property type="protein sequence ID" value="UQC87277.1"/>
    <property type="molecule type" value="Genomic_DNA"/>
</dbReference>
<dbReference type="Pfam" id="PF00172">
    <property type="entry name" value="Zn_clus"/>
    <property type="match status" value="1"/>
</dbReference>
<evidence type="ECO:0000259" key="9">
    <source>
        <dbReference type="PROSITE" id="PS50048"/>
    </source>
</evidence>
<reference evidence="10" key="1">
    <citation type="journal article" date="2021" name="Mol. Plant Microbe Interact.">
        <title>Complete Genome Sequence of the Plant-Pathogenic Fungus Colletotrichum lupini.</title>
        <authorList>
            <person name="Baroncelli R."/>
            <person name="Pensec F."/>
            <person name="Da Lio D."/>
            <person name="Boufleur T."/>
            <person name="Vicente I."/>
            <person name="Sarrocco S."/>
            <person name="Picot A."/>
            <person name="Baraldi E."/>
            <person name="Sukno S."/>
            <person name="Thon M."/>
            <person name="Le Floch G."/>
        </authorList>
    </citation>
    <scope>NUCLEOTIDE SEQUENCE</scope>
    <source>
        <strain evidence="10">IMI 504893</strain>
    </source>
</reference>
<keyword evidence="7" id="KW-0539">Nucleus</keyword>
<dbReference type="GO" id="GO:0006351">
    <property type="term" value="P:DNA-templated transcription"/>
    <property type="evidence" value="ECO:0007669"/>
    <property type="project" value="InterPro"/>
</dbReference>
<gene>
    <name evidence="10" type="ORF">CLUP02_12780</name>
</gene>
<keyword evidence="4" id="KW-0805">Transcription regulation</keyword>
<feature type="domain" description="Zn(2)-C6 fungal-type" evidence="9">
    <location>
        <begin position="76"/>
        <end position="106"/>
    </location>
</feature>
<evidence type="ECO:0000256" key="4">
    <source>
        <dbReference type="ARBA" id="ARBA00023015"/>
    </source>
</evidence>
<keyword evidence="11" id="KW-1185">Reference proteome</keyword>
<dbReference type="SMART" id="SM00906">
    <property type="entry name" value="Fungal_trans"/>
    <property type="match status" value="1"/>
</dbReference>
<protein>
    <submittedName>
        <fullName evidence="10">Fungal specific transcription factor</fullName>
    </submittedName>
</protein>
<name>A0A9Q8WLK5_9PEZI</name>
<feature type="compositionally biased region" description="Polar residues" evidence="8">
    <location>
        <begin position="214"/>
        <end position="224"/>
    </location>
</feature>
<organism evidence="10 11">
    <name type="scientific">Colletotrichum lupini</name>
    <dbReference type="NCBI Taxonomy" id="145971"/>
    <lineage>
        <taxon>Eukaryota</taxon>
        <taxon>Fungi</taxon>
        <taxon>Dikarya</taxon>
        <taxon>Ascomycota</taxon>
        <taxon>Pezizomycotina</taxon>
        <taxon>Sordariomycetes</taxon>
        <taxon>Hypocreomycetidae</taxon>
        <taxon>Glomerellales</taxon>
        <taxon>Glomerellaceae</taxon>
        <taxon>Colletotrichum</taxon>
        <taxon>Colletotrichum acutatum species complex</taxon>
    </lineage>
</organism>
<comment type="subcellular location">
    <subcellularLocation>
        <location evidence="1">Nucleus</location>
    </subcellularLocation>
</comment>
<feature type="region of interest" description="Disordered" evidence="8">
    <location>
        <begin position="129"/>
        <end position="184"/>
    </location>
</feature>
<keyword evidence="6" id="KW-0804">Transcription</keyword>
<evidence type="ECO:0000256" key="7">
    <source>
        <dbReference type="ARBA" id="ARBA00023242"/>
    </source>
</evidence>
<dbReference type="InterPro" id="IPR001138">
    <property type="entry name" value="Zn2Cys6_DnaBD"/>
</dbReference>
<dbReference type="RefSeq" id="XP_049148887.1">
    <property type="nucleotide sequence ID" value="XM_049291741.1"/>
</dbReference>
<feature type="region of interest" description="Disordered" evidence="8">
    <location>
        <begin position="201"/>
        <end position="226"/>
    </location>
</feature>
<dbReference type="PANTHER" id="PTHR31313:SF85">
    <property type="entry name" value="ZN(II)2CYS6 TRANSCRIPTION FACTOR (EUROFUNG)"/>
    <property type="match status" value="1"/>
</dbReference>
<dbReference type="PROSITE" id="PS00463">
    <property type="entry name" value="ZN2_CY6_FUNGAL_1"/>
    <property type="match status" value="1"/>
</dbReference>
<dbReference type="GO" id="GO:0003677">
    <property type="term" value="F:DNA binding"/>
    <property type="evidence" value="ECO:0007669"/>
    <property type="project" value="UniProtKB-KW"/>
</dbReference>
<dbReference type="CDD" id="cd12148">
    <property type="entry name" value="fungal_TF_MHR"/>
    <property type="match status" value="1"/>
</dbReference>
<accession>A0A9Q8WLK5</accession>
<dbReference type="GO" id="GO:0005634">
    <property type="term" value="C:nucleus"/>
    <property type="evidence" value="ECO:0007669"/>
    <property type="project" value="UniProtKB-SubCell"/>
</dbReference>